<evidence type="ECO:0000256" key="1">
    <source>
        <dbReference type="SAM" id="Phobius"/>
    </source>
</evidence>
<keyword evidence="1" id="KW-1133">Transmembrane helix</keyword>
<evidence type="ECO:0000313" key="4">
    <source>
        <dbReference type="Proteomes" id="UP000663887"/>
    </source>
</evidence>
<dbReference type="SUPFAM" id="SSF89372">
    <property type="entry name" value="Fucose-specific lectin"/>
    <property type="match status" value="1"/>
</dbReference>
<sequence length="562" mass="63611">MPQFKSFIIIKRLSYRFGYAIGGIFVALCLIATIALLIGYLIKPMHLNSTINQKHLICPPNPCLSTTGTNSSSTSSIMSTSTTSKMTMSTSLSTAINSSMKPTSGLKSTYKESCNQLYDCYIEYGLLCEYGWNENKSCLCEGSHYWSARQNQCIRKGEINDSCNIDHQCRREIGLVCDKTSDVSKKICVCAASIYWAKNSNCGQTTVRRIVDCTNEDYATTCLVLGTNNIYHMVTVRSITEKELSFDWFLIDNRLLEELPQLSCTVNNETKYCFGLAVQDSQHSLKLAQFTRKGFHSIENIGSSNRGTAFGLTNIDSVAVYVRNSQNTLYRRIIADDEVLSAHDIAFSLSGDPMCYIHELSISRQIYCFARNAVNGLTEYAELSTNTWRATQLGNPTDRIRDETAPVCSYVGQIHRYCFAIFENGQIYRILWKSGVWSTWQSIGRDRQYQFITQPTFLTSKPLNESSLDQICYLLAIDTNSNLQLSTNSNCAQLDSFTEWTPISTNLKFKQFDKIFRLRDGNIGVLGIDSQNRPYYLYLDPKTSHFTSPRLAFTVKSEEFRP</sequence>
<dbReference type="EMBL" id="CAJOBF010003191">
    <property type="protein sequence ID" value="CAF4078846.1"/>
    <property type="molecule type" value="Genomic_DNA"/>
</dbReference>
<evidence type="ECO:0000313" key="3">
    <source>
        <dbReference type="EMBL" id="CAF4078846.1"/>
    </source>
</evidence>
<keyword evidence="1" id="KW-0472">Membrane</keyword>
<dbReference type="Proteomes" id="UP000663887">
    <property type="component" value="Unassembled WGS sequence"/>
</dbReference>
<dbReference type="EMBL" id="CAJNRG010002129">
    <property type="protein sequence ID" value="CAF2043732.1"/>
    <property type="molecule type" value="Genomic_DNA"/>
</dbReference>
<organism evidence="2 4">
    <name type="scientific">Rotaria magnacalcarata</name>
    <dbReference type="NCBI Taxonomy" id="392030"/>
    <lineage>
        <taxon>Eukaryota</taxon>
        <taxon>Metazoa</taxon>
        <taxon>Spiralia</taxon>
        <taxon>Gnathifera</taxon>
        <taxon>Rotifera</taxon>
        <taxon>Eurotatoria</taxon>
        <taxon>Bdelloidea</taxon>
        <taxon>Philodinida</taxon>
        <taxon>Philodinidae</taxon>
        <taxon>Rotaria</taxon>
    </lineage>
</organism>
<protein>
    <submittedName>
        <fullName evidence="2">Uncharacterized protein</fullName>
    </submittedName>
</protein>
<comment type="caution">
    <text evidence="2">The sequence shown here is derived from an EMBL/GenBank/DDBJ whole genome shotgun (WGS) entry which is preliminary data.</text>
</comment>
<proteinExistence type="predicted"/>
<accession>A0A816P2X6</accession>
<evidence type="ECO:0000313" key="2">
    <source>
        <dbReference type="EMBL" id="CAF2043732.1"/>
    </source>
</evidence>
<dbReference type="AlphaFoldDB" id="A0A816P2X6"/>
<feature type="transmembrane region" description="Helical" evidence="1">
    <location>
        <begin position="20"/>
        <end position="42"/>
    </location>
</feature>
<reference evidence="2" key="1">
    <citation type="submission" date="2021-02" db="EMBL/GenBank/DDBJ databases">
        <authorList>
            <person name="Nowell W R."/>
        </authorList>
    </citation>
    <scope>NUCLEOTIDE SEQUENCE</scope>
</reference>
<keyword evidence="1" id="KW-0812">Transmembrane</keyword>
<dbReference type="Proteomes" id="UP000663842">
    <property type="component" value="Unassembled WGS sequence"/>
</dbReference>
<name>A0A816P2X6_9BILA</name>
<gene>
    <name evidence="3" type="ORF">UXM345_LOCUS20924</name>
    <name evidence="2" type="ORF">XDN619_LOCUS7201</name>
</gene>